<sequence length="571" mass="62300">MADASSSTREPRISLERSSSSEVDGRKSDTSRRRHDHYGGQRGSRPSRPDLPENQATASFKDQRSDDGEPADFSNLDEIAVPPPVKDSIHTSDLEALLAIPQQAGNSQRDEHARKRKIAQQEEQELSELAALPPMQKSRGGQGVRQQLYLEDEGNVDDVSNITPGPFQPRQPRDYLHSMEGSGVPRYMTELYTISYLIFFSILGTLARLAVQWITFYPGTPVVTPVVWANFAGSLLMGFLAEDQGLFLNSTNKTLASMPANNTTVTDKQRPRSDMAEDYDKFVRAEAMKRKKAIPLYIGLATGFCGSFTSFSSFARDMFLALSNKLPYPISHPHPGTAAPFTDATVGRNGGYGFEAFLHVAITTLALSLGGLIIGAQFAVILDSSTPRIHGNFVRKFLDPGMVVLAFGCWLGAVFLAIWPPADVWRGQVLFSLVFAPVGCLLRFFVSMKLNGIIPSFPLGTFAVNMLGTAIEGMCFDIQHVRVGIMGRIGGGVVGCQVLQGVLDGFCGCLTTVSTWVAEINALKRKHGWRYAFGSVLSGLCLMIVIMGSVRWSVGYTVPACNVGYPNKIHG</sequence>
<reference evidence="1" key="1">
    <citation type="submission" date="2023-07" db="EMBL/GenBank/DDBJ databases">
        <title>Black Yeasts Isolated from many extreme environments.</title>
        <authorList>
            <person name="Coleine C."/>
            <person name="Stajich J.E."/>
            <person name="Selbmann L."/>
        </authorList>
    </citation>
    <scope>NUCLEOTIDE SEQUENCE</scope>
    <source>
        <strain evidence="1">CCFEE 5714</strain>
    </source>
</reference>
<dbReference type="EMBL" id="JAUTXU010000263">
    <property type="protein sequence ID" value="KAK3691578.1"/>
    <property type="molecule type" value="Genomic_DNA"/>
</dbReference>
<proteinExistence type="predicted"/>
<dbReference type="Proteomes" id="UP001281147">
    <property type="component" value="Unassembled WGS sequence"/>
</dbReference>
<comment type="caution">
    <text evidence="1">The sequence shown here is derived from an EMBL/GenBank/DDBJ whole genome shotgun (WGS) entry which is preliminary data.</text>
</comment>
<name>A0ACC3MHU4_9PEZI</name>
<accession>A0ACC3MHU4</accession>
<organism evidence="1 2">
    <name type="scientific">Vermiconidia calcicola</name>
    <dbReference type="NCBI Taxonomy" id="1690605"/>
    <lineage>
        <taxon>Eukaryota</taxon>
        <taxon>Fungi</taxon>
        <taxon>Dikarya</taxon>
        <taxon>Ascomycota</taxon>
        <taxon>Pezizomycotina</taxon>
        <taxon>Dothideomycetes</taxon>
        <taxon>Dothideomycetidae</taxon>
        <taxon>Mycosphaerellales</taxon>
        <taxon>Extremaceae</taxon>
        <taxon>Vermiconidia</taxon>
    </lineage>
</organism>
<evidence type="ECO:0000313" key="1">
    <source>
        <dbReference type="EMBL" id="KAK3691578.1"/>
    </source>
</evidence>
<gene>
    <name evidence="1" type="ORF">LTR37_018587</name>
</gene>
<evidence type="ECO:0000313" key="2">
    <source>
        <dbReference type="Proteomes" id="UP001281147"/>
    </source>
</evidence>
<protein>
    <submittedName>
        <fullName evidence="1">Uncharacterized protein</fullName>
    </submittedName>
</protein>
<keyword evidence="2" id="KW-1185">Reference proteome</keyword>